<name>G7Y4H0_CLOSI</name>
<reference key="2">
    <citation type="submission" date="2011-10" db="EMBL/GenBank/DDBJ databases">
        <title>The genome and transcriptome sequence of Clonorchis sinensis provide insights into the carcinogenic liver fluke.</title>
        <authorList>
            <person name="Wang X."/>
            <person name="Huang Y."/>
            <person name="Chen W."/>
            <person name="Liu H."/>
            <person name="Guo L."/>
            <person name="Chen Y."/>
            <person name="Luo F."/>
            <person name="Zhou W."/>
            <person name="Sun J."/>
            <person name="Mao Q."/>
            <person name="Liang P."/>
            <person name="Zhou C."/>
            <person name="Tian Y."/>
            <person name="Men J."/>
            <person name="Lv X."/>
            <person name="Huang L."/>
            <person name="Zhou J."/>
            <person name="Hu Y."/>
            <person name="Li R."/>
            <person name="Zhang F."/>
            <person name="Lei H."/>
            <person name="Li X."/>
            <person name="Hu X."/>
            <person name="Liang C."/>
            <person name="Xu J."/>
            <person name="Wu Z."/>
            <person name="Yu X."/>
        </authorList>
    </citation>
    <scope>NUCLEOTIDE SEQUENCE</scope>
    <source>
        <strain>Henan</strain>
    </source>
</reference>
<proteinExistence type="predicted"/>
<dbReference type="EMBL" id="DF142857">
    <property type="protein sequence ID" value="GAA47856.1"/>
    <property type="molecule type" value="Genomic_DNA"/>
</dbReference>
<protein>
    <submittedName>
        <fullName evidence="1">Uncharacterized protein</fullName>
    </submittedName>
</protein>
<sequence length="400" mass="45793">MGVLQMQLAASKANEKSRNPKKLHKLTRFLYDRLPVIRRLTEDELGTRRALPKRGTPLCEVRQLVADEFGKILTTQDVYNYRRKYRPGVEYKLCTFLITDSMCIGRSVMYAFVKSEQFAPMRKLFGLFREMMGEHYPLLRRTDPRFFSYLTARWLYITRKWAVHAQSGMVRFGNVTNDRLGNANGRLIDQVDHADTLERAIQKVSRHVEWLMREFELHTSYHCDGRQILVGDGYVLTVVCRMTIFFLSLLPNPATMAVGFQPTKKGILLTLVPKLPPTAFDNLRKELNRVMDKLQGLEPRKATASLKQLIVHGQTLLHQGSYSATDGLPSVVEDTAPQTGWRSWDTDLGFCVLCGRPTITSDRWCATDRVSYHADCCAGEPCPLCDDALQAYPNYEPTEE</sequence>
<evidence type="ECO:0000313" key="1">
    <source>
        <dbReference type="EMBL" id="GAA47856.1"/>
    </source>
</evidence>
<dbReference type="Proteomes" id="UP000008909">
    <property type="component" value="Unassembled WGS sequence"/>
</dbReference>
<gene>
    <name evidence="1" type="ORF">CLF_100887</name>
</gene>
<organism evidence="1 2">
    <name type="scientific">Clonorchis sinensis</name>
    <name type="common">Chinese liver fluke</name>
    <dbReference type="NCBI Taxonomy" id="79923"/>
    <lineage>
        <taxon>Eukaryota</taxon>
        <taxon>Metazoa</taxon>
        <taxon>Spiralia</taxon>
        <taxon>Lophotrochozoa</taxon>
        <taxon>Platyhelminthes</taxon>
        <taxon>Trematoda</taxon>
        <taxon>Digenea</taxon>
        <taxon>Opisthorchiida</taxon>
        <taxon>Opisthorchiata</taxon>
        <taxon>Opisthorchiidae</taxon>
        <taxon>Clonorchis</taxon>
    </lineage>
</organism>
<accession>G7Y4H0</accession>
<dbReference type="InterPro" id="IPR052579">
    <property type="entry name" value="Zinc_finger_SWIM"/>
</dbReference>
<dbReference type="PANTHER" id="PTHR31569">
    <property type="entry name" value="SWIM-TYPE DOMAIN-CONTAINING PROTEIN"/>
    <property type="match status" value="1"/>
</dbReference>
<dbReference type="PANTHER" id="PTHR31569:SF4">
    <property type="entry name" value="SWIM-TYPE DOMAIN-CONTAINING PROTEIN"/>
    <property type="match status" value="1"/>
</dbReference>
<keyword evidence="2" id="KW-1185">Reference proteome</keyword>
<dbReference type="AlphaFoldDB" id="G7Y4H0"/>
<evidence type="ECO:0000313" key="2">
    <source>
        <dbReference type="Proteomes" id="UP000008909"/>
    </source>
</evidence>
<reference evidence="1" key="1">
    <citation type="journal article" date="2011" name="Genome Biol.">
        <title>The draft genome of the carcinogenic human liver fluke Clonorchis sinensis.</title>
        <authorList>
            <person name="Wang X."/>
            <person name="Chen W."/>
            <person name="Huang Y."/>
            <person name="Sun J."/>
            <person name="Men J."/>
            <person name="Liu H."/>
            <person name="Luo F."/>
            <person name="Guo L."/>
            <person name="Lv X."/>
            <person name="Deng C."/>
            <person name="Zhou C."/>
            <person name="Fan Y."/>
            <person name="Li X."/>
            <person name="Huang L."/>
            <person name="Hu Y."/>
            <person name="Liang C."/>
            <person name="Hu X."/>
            <person name="Xu J."/>
            <person name="Yu X."/>
        </authorList>
    </citation>
    <scope>NUCLEOTIDE SEQUENCE [LARGE SCALE GENOMIC DNA]</scope>
    <source>
        <strain evidence="1">Henan</strain>
    </source>
</reference>